<dbReference type="Proteomes" id="UP001428817">
    <property type="component" value="Unassembled WGS sequence"/>
</dbReference>
<keyword evidence="3" id="KW-1185">Reference proteome</keyword>
<evidence type="ECO:0000256" key="1">
    <source>
        <dbReference type="SAM" id="MobiDB-lite"/>
    </source>
</evidence>
<protein>
    <submittedName>
        <fullName evidence="2">Uncharacterized protein</fullName>
    </submittedName>
</protein>
<dbReference type="RefSeq" id="WP_185065974.1">
    <property type="nucleotide sequence ID" value="NZ_BAABJP010000026.1"/>
</dbReference>
<gene>
    <name evidence="2" type="ORF">GCM10023321_47150</name>
</gene>
<evidence type="ECO:0000313" key="2">
    <source>
        <dbReference type="EMBL" id="GAA5162085.1"/>
    </source>
</evidence>
<reference evidence="3" key="1">
    <citation type="journal article" date="2019" name="Int. J. Syst. Evol. Microbiol.">
        <title>The Global Catalogue of Microorganisms (GCM) 10K type strain sequencing project: providing services to taxonomists for standard genome sequencing and annotation.</title>
        <authorList>
            <consortium name="The Broad Institute Genomics Platform"/>
            <consortium name="The Broad Institute Genome Sequencing Center for Infectious Disease"/>
            <person name="Wu L."/>
            <person name="Ma J."/>
        </authorList>
    </citation>
    <scope>NUCLEOTIDE SEQUENCE [LARGE SCALE GENOMIC DNA]</scope>
    <source>
        <strain evidence="3">JCM 18303</strain>
    </source>
</reference>
<feature type="region of interest" description="Disordered" evidence="1">
    <location>
        <begin position="1"/>
        <end position="61"/>
    </location>
</feature>
<sequence>MRNNLVSEAGVAHYSPGSSTWERAESRGSPREHHRSHRATRQLSEADGHQHDSHDQQRGFTFGQRSDAEAKLRRFQAAIASGIDPAALVEVTNAAQKERAAARAELDGTPSPDLITDAEVYAMVDALGDVDAAVSEKNPTRLANLYSNADLQVRYFPAEDSAELRIGLGTRVNKVGVRGSSCANSRRLRHGRAALGTPKPTSPRRSVPSSRGRPREPDMIANRPLSVCAATVYNLHGSCSPSDSLLQQ</sequence>
<feature type="compositionally biased region" description="Basic and acidic residues" evidence="1">
    <location>
        <begin position="44"/>
        <end position="57"/>
    </location>
</feature>
<comment type="caution">
    <text evidence="2">The sequence shown here is derived from an EMBL/GenBank/DDBJ whole genome shotgun (WGS) entry which is preliminary data.</text>
</comment>
<feature type="region of interest" description="Disordered" evidence="1">
    <location>
        <begin position="190"/>
        <end position="221"/>
    </location>
</feature>
<feature type="compositionally biased region" description="Basic and acidic residues" evidence="1">
    <location>
        <begin position="22"/>
        <end position="31"/>
    </location>
</feature>
<evidence type="ECO:0000313" key="3">
    <source>
        <dbReference type="Proteomes" id="UP001428817"/>
    </source>
</evidence>
<organism evidence="2 3">
    <name type="scientific">Pseudonocardia eucalypti</name>
    <dbReference type="NCBI Taxonomy" id="648755"/>
    <lineage>
        <taxon>Bacteria</taxon>
        <taxon>Bacillati</taxon>
        <taxon>Actinomycetota</taxon>
        <taxon>Actinomycetes</taxon>
        <taxon>Pseudonocardiales</taxon>
        <taxon>Pseudonocardiaceae</taxon>
        <taxon>Pseudonocardia</taxon>
    </lineage>
</organism>
<name>A0ABP9QHL0_9PSEU</name>
<dbReference type="EMBL" id="BAABJP010000026">
    <property type="protein sequence ID" value="GAA5162085.1"/>
    <property type="molecule type" value="Genomic_DNA"/>
</dbReference>
<accession>A0ABP9QHL0</accession>
<proteinExistence type="predicted"/>